<evidence type="ECO:0000256" key="1">
    <source>
        <dbReference type="ARBA" id="ARBA00023098"/>
    </source>
</evidence>
<dbReference type="PANTHER" id="PTHR46394:SF1">
    <property type="entry name" value="PNPLA DOMAIN-CONTAINING PROTEIN"/>
    <property type="match status" value="1"/>
</dbReference>
<evidence type="ECO:0000313" key="5">
    <source>
        <dbReference type="Proteomes" id="UP000770785"/>
    </source>
</evidence>
<sequence>MSTTDFTTCADVVREINSLQLHLKNTGGLNVSDVRDAAGHQYVDLVQEGGGVLGIALVGFTYVLEEVGIRFINLGGTSAGSINTALLGVVGEPHEAKSCRILEELINVDLMAFVDGGDDAIDLVNTISGDASVFELITSGLRQVDDFLIRKELGVNRGEVFLKWLKAVFERYDIRTTAALMERMNIIPEQLKQEFEDKYGRRLKARLSIIASDLTTQTKAEFPRMSDLYFADPENVNPAYYVRASTSIPLFFDPLIVECIPKGNTEEEKKAQVEKWQDINSAFHLGEIPDKVYLVDGGVMSNFPIDVFHLKGGKAPSRPTFGVKLGVDRRSLRKNNSIFQIAWNSFTAAQQMRDHDVILKNQDYIRLISNINVEDIDWINFSLPAADKVKLFKMGVTAACDFLKKFDWEGYKQLREKVSDVVVPYEREVEATAYTASIRPAAGGE</sequence>
<dbReference type="PANTHER" id="PTHR46394">
    <property type="entry name" value="ANNEXIN"/>
    <property type="match status" value="1"/>
</dbReference>
<dbReference type="Gene3D" id="3.40.1090.10">
    <property type="entry name" value="Cytosolic phospholipase A2 catalytic domain"/>
    <property type="match status" value="1"/>
</dbReference>
<protein>
    <submittedName>
        <fullName evidence="4">NTE family protein</fullName>
    </submittedName>
</protein>
<keyword evidence="1 2" id="KW-0443">Lipid metabolism</keyword>
<dbReference type="InterPro" id="IPR052580">
    <property type="entry name" value="Lipid_Hydrolase"/>
</dbReference>
<feature type="short sequence motif" description="GXSXG" evidence="2">
    <location>
        <begin position="76"/>
        <end position="80"/>
    </location>
</feature>
<dbReference type="Pfam" id="PF01734">
    <property type="entry name" value="Patatin"/>
    <property type="match status" value="1"/>
</dbReference>
<keyword evidence="2" id="KW-0378">Hydrolase</keyword>
<evidence type="ECO:0000313" key="4">
    <source>
        <dbReference type="EMBL" id="NJC26988.1"/>
    </source>
</evidence>
<dbReference type="EMBL" id="JAATJH010000004">
    <property type="protein sequence ID" value="NJC26988.1"/>
    <property type="molecule type" value="Genomic_DNA"/>
</dbReference>
<feature type="short sequence motif" description="GXGXXG" evidence="2">
    <location>
        <begin position="49"/>
        <end position="54"/>
    </location>
</feature>
<name>A0ABX0XDV4_9BACT</name>
<dbReference type="InterPro" id="IPR002641">
    <property type="entry name" value="PNPLA_dom"/>
</dbReference>
<evidence type="ECO:0000259" key="3">
    <source>
        <dbReference type="PROSITE" id="PS51635"/>
    </source>
</evidence>
<dbReference type="InterPro" id="IPR016035">
    <property type="entry name" value="Acyl_Trfase/lysoPLipase"/>
</dbReference>
<accession>A0ABX0XDV4</accession>
<reference evidence="4 5" key="1">
    <citation type="submission" date="2020-03" db="EMBL/GenBank/DDBJ databases">
        <title>Genomic Encyclopedia of Type Strains, Phase IV (KMG-IV): sequencing the most valuable type-strain genomes for metagenomic binning, comparative biology and taxonomic classification.</title>
        <authorList>
            <person name="Goeker M."/>
        </authorList>
    </citation>
    <scope>NUCLEOTIDE SEQUENCE [LARGE SCALE GENOMIC DNA]</scope>
    <source>
        <strain evidence="4 5">DSM 105096</strain>
    </source>
</reference>
<feature type="domain" description="PNPLA" evidence="3">
    <location>
        <begin position="45"/>
        <end position="309"/>
    </location>
</feature>
<evidence type="ECO:0000256" key="2">
    <source>
        <dbReference type="PROSITE-ProRule" id="PRU01161"/>
    </source>
</evidence>
<keyword evidence="5" id="KW-1185">Reference proteome</keyword>
<feature type="active site" description="Proton acceptor" evidence="2">
    <location>
        <position position="296"/>
    </location>
</feature>
<proteinExistence type="predicted"/>
<dbReference type="Proteomes" id="UP000770785">
    <property type="component" value="Unassembled WGS sequence"/>
</dbReference>
<gene>
    <name evidence="4" type="ORF">GGR27_002501</name>
</gene>
<dbReference type="PROSITE" id="PS51635">
    <property type="entry name" value="PNPLA"/>
    <property type="match status" value="1"/>
</dbReference>
<dbReference type="SUPFAM" id="SSF52151">
    <property type="entry name" value="FabD/lysophospholipase-like"/>
    <property type="match status" value="1"/>
</dbReference>
<comment type="caution">
    <text evidence="4">The sequence shown here is derived from an EMBL/GenBank/DDBJ whole genome shotgun (WGS) entry which is preliminary data.</text>
</comment>
<keyword evidence="2" id="KW-0442">Lipid degradation</keyword>
<dbReference type="RefSeq" id="WP_168037751.1">
    <property type="nucleotide sequence ID" value="NZ_JAATJH010000004.1"/>
</dbReference>
<feature type="active site" description="Nucleophile" evidence="2">
    <location>
        <position position="78"/>
    </location>
</feature>
<feature type="short sequence motif" description="DGA/G" evidence="2">
    <location>
        <begin position="296"/>
        <end position="298"/>
    </location>
</feature>
<organism evidence="4 5">
    <name type="scientific">Neolewinella antarctica</name>
    <dbReference type="NCBI Taxonomy" id="442734"/>
    <lineage>
        <taxon>Bacteria</taxon>
        <taxon>Pseudomonadati</taxon>
        <taxon>Bacteroidota</taxon>
        <taxon>Saprospiria</taxon>
        <taxon>Saprospirales</taxon>
        <taxon>Lewinellaceae</taxon>
        <taxon>Neolewinella</taxon>
    </lineage>
</organism>